<name>A0A2A2KLP0_9BILA</name>
<comment type="subcellular location">
    <subcellularLocation>
        <location evidence="1">Cell projection</location>
        <location evidence="1">Cilium</location>
    </subcellularLocation>
    <subcellularLocation>
        <location evidence="2">Cytoplasm</location>
        <location evidence="2">Cytoskeleton</location>
    </subcellularLocation>
</comment>
<dbReference type="GO" id="GO:0060271">
    <property type="term" value="P:cilium assembly"/>
    <property type="evidence" value="ECO:0007669"/>
    <property type="project" value="TreeGrafter"/>
</dbReference>
<dbReference type="EMBL" id="LIAE01008278">
    <property type="protein sequence ID" value="PAV74817.1"/>
    <property type="molecule type" value="Genomic_DNA"/>
</dbReference>
<dbReference type="InterPro" id="IPR014003">
    <property type="entry name" value="BBS5_PH"/>
</dbReference>
<dbReference type="Pfam" id="PF07289">
    <property type="entry name" value="BBL5"/>
    <property type="match status" value="2"/>
</dbReference>
<accession>A0A2A2KLP0</accession>
<protein>
    <recommendedName>
        <fullName evidence="9">BBSome complex member BBS5 PH domain-containing protein</fullName>
    </recommendedName>
</protein>
<dbReference type="STRING" id="2018661.A0A2A2KLP0"/>
<dbReference type="SMART" id="SM00683">
    <property type="entry name" value="DM16"/>
    <property type="match status" value="2"/>
</dbReference>
<comment type="caution">
    <text evidence="10">The sequence shown here is derived from an EMBL/GenBank/DDBJ whole genome shotgun (WGS) entry which is preliminary data.</text>
</comment>
<evidence type="ECO:0000256" key="1">
    <source>
        <dbReference type="ARBA" id="ARBA00004138"/>
    </source>
</evidence>
<dbReference type="OrthoDB" id="159395at2759"/>
<feature type="domain" description="BBSome complex member BBS5 PH" evidence="9">
    <location>
        <begin position="842"/>
        <end position="896"/>
    </location>
</feature>
<evidence type="ECO:0000256" key="6">
    <source>
        <dbReference type="ARBA" id="ARBA00023212"/>
    </source>
</evidence>
<keyword evidence="11" id="KW-1185">Reference proteome</keyword>
<feature type="region of interest" description="Disordered" evidence="8">
    <location>
        <begin position="1173"/>
        <end position="1195"/>
    </location>
</feature>
<dbReference type="GO" id="GO:0036064">
    <property type="term" value="C:ciliary basal body"/>
    <property type="evidence" value="ECO:0007669"/>
    <property type="project" value="TreeGrafter"/>
</dbReference>
<keyword evidence="7" id="KW-0966">Cell projection</keyword>
<keyword evidence="6" id="KW-0206">Cytoskeleton</keyword>
<evidence type="ECO:0000259" key="9">
    <source>
        <dbReference type="SMART" id="SM00683"/>
    </source>
</evidence>
<comment type="similarity">
    <text evidence="3">Belongs to the BBS5 family.</text>
</comment>
<keyword evidence="4" id="KW-0963">Cytoplasm</keyword>
<evidence type="ECO:0000256" key="8">
    <source>
        <dbReference type="SAM" id="MobiDB-lite"/>
    </source>
</evidence>
<dbReference type="AlphaFoldDB" id="A0A2A2KLP0"/>
<dbReference type="PANTHER" id="PTHR21351:SF0">
    <property type="entry name" value="BARDET-BIEDL SYNDROME 5 PROTEIN"/>
    <property type="match status" value="1"/>
</dbReference>
<evidence type="ECO:0000256" key="2">
    <source>
        <dbReference type="ARBA" id="ARBA00004245"/>
    </source>
</evidence>
<feature type="compositionally biased region" description="Low complexity" evidence="8">
    <location>
        <begin position="1173"/>
        <end position="1183"/>
    </location>
</feature>
<feature type="region of interest" description="Disordered" evidence="8">
    <location>
        <begin position="901"/>
        <end position="922"/>
    </location>
</feature>
<evidence type="ECO:0000256" key="3">
    <source>
        <dbReference type="ARBA" id="ARBA00005822"/>
    </source>
</evidence>
<organism evidence="10 11">
    <name type="scientific">Diploscapter pachys</name>
    <dbReference type="NCBI Taxonomy" id="2018661"/>
    <lineage>
        <taxon>Eukaryota</taxon>
        <taxon>Metazoa</taxon>
        <taxon>Ecdysozoa</taxon>
        <taxon>Nematoda</taxon>
        <taxon>Chromadorea</taxon>
        <taxon>Rhabditida</taxon>
        <taxon>Rhabditina</taxon>
        <taxon>Rhabditomorpha</taxon>
        <taxon>Rhabditoidea</taxon>
        <taxon>Rhabditidae</taxon>
        <taxon>Diploscapter</taxon>
    </lineage>
</organism>
<evidence type="ECO:0000256" key="5">
    <source>
        <dbReference type="ARBA" id="ARBA00023069"/>
    </source>
</evidence>
<gene>
    <name evidence="10" type="ORF">WR25_11832</name>
</gene>
<dbReference type="PANTHER" id="PTHR21351">
    <property type="entry name" value="BARDET-BIEDL SYNDROME PROTEIN 5"/>
    <property type="match status" value="1"/>
</dbReference>
<evidence type="ECO:0000256" key="4">
    <source>
        <dbReference type="ARBA" id="ARBA00022490"/>
    </source>
</evidence>
<proteinExistence type="inferred from homology"/>
<dbReference type="GO" id="GO:0034464">
    <property type="term" value="C:BBSome"/>
    <property type="evidence" value="ECO:0007669"/>
    <property type="project" value="InterPro"/>
</dbReference>
<dbReference type="GO" id="GO:0032266">
    <property type="term" value="F:phosphatidylinositol-3-phosphate binding"/>
    <property type="evidence" value="ECO:0007669"/>
    <property type="project" value="TreeGrafter"/>
</dbReference>
<evidence type="ECO:0000313" key="11">
    <source>
        <dbReference type="Proteomes" id="UP000218231"/>
    </source>
</evidence>
<dbReference type="Proteomes" id="UP000218231">
    <property type="component" value="Unassembled WGS sequence"/>
</dbReference>
<dbReference type="InterPro" id="IPR006606">
    <property type="entry name" value="BBL5"/>
</dbReference>
<sequence length="1223" mass="137342">MEEDNAIEMYKAFASPSSINDSDSQNDSNPLEATAIIQWKDVKFKAKIYLKGNLLCCTATDDVQVPLVFVLEKIQTRKIETEDSTFGCEIGVLDEAENIRICFDEDKIREKWMIKMSISSHQMARAELDEIAYKFYTMGSGISSENSSSHLNSNPFLDYYLAAPIKKNHTFALSQSNNLPFRRLAVEETMWESKMSFTVPRELLKLFRRWNLEMCALLESRQMEWPCSSRRCVEQCLRLYRENGEAYEQCIEFIDIYSGPQFRKSTEKYRVAFSPVPTNVHVQIYSVTGEEERTLISSGTASALPLRFQNGGLQRLISALPPELATSETTFVMKRQQLLELKRKIGAISKKLDTEWKAGKNGKIDNFCVGIYSDIKQMHETLLDVERSLPNADAYVEALAQHCHSRMKLGEKISLNICDGVTNQLDALDVMLISLHTKIAALSMDEGSGQNLREEYEKTTKSAMTSCLDMLLLLADSLLEAHLYAYVLTLGQDAANCAAFVHIQLRIEFVLSQTISIASTALLNRIYKGWPSDAESISHDMLLVVFSFLSAYGDERGMAEDAVVAWRVLENRVKFQFVKAPSTVCRNCIPIVKGHPANIEISLPLPHETFENLPESLKSGAQFHVKTAYFNIGVNHEASLGQTFGGIAFESAINLDAAERIRLFANKKQHSTVIEAANELSNTVKQDPSRKNLAIFEWAMKCCELLGGESVICCKSGKDRTGMAVTLEQGRVLKETCALTSSQLSEVVAALRIDGLRRENCKKNVGKPLFSFSTFQMHFLPKNYSIFTLALHSIVSEMNLCKERETGNQKMTDLKFTGEDIWQDREIRFDVDHKMLRLTVGEIQVDRMDNVEDTKGNNGDKGIMRVTNLRLIWHAVSMPRINITIGWSCVTGIQSRMAASTQRKNRLSAPTVADRNGQMPKKTADEFRQLPIRANQQKRIRGTTCEAIFVLAKALSGASTKFEFIFTGTTTAAHSKLFNTIASINRSYETTKLYREIKMRGAIIDDNSNLKLLPLEQMVDKIPGVWNLSSEQGNLGMFVITNCRVVWFAELNTLYNVSIPYLTLFSCRVRESKFGMALVLETTSSSGEYILGFRVDPLEKLHQVCQAIQSMLKSHLHKPIFGVTFHKDKPPSPTEASKAEALDYLEDDVEIEQKQLRTDAFAAYFDGDSGSAASGAAGAANGDEPGEGKPQRKQPVFSDQLGLLIEPLREGFTIDDLWNVHVE</sequence>
<evidence type="ECO:0000256" key="7">
    <source>
        <dbReference type="ARBA" id="ARBA00023273"/>
    </source>
</evidence>
<evidence type="ECO:0000313" key="10">
    <source>
        <dbReference type="EMBL" id="PAV74817.1"/>
    </source>
</evidence>
<keyword evidence="5" id="KW-0969">Cilium</keyword>
<feature type="domain" description="BBSome complex member BBS5 PH" evidence="9">
    <location>
        <begin position="1016"/>
        <end position="1070"/>
    </location>
</feature>
<reference evidence="10 11" key="1">
    <citation type="journal article" date="2017" name="Curr. Biol.">
        <title>Genome architecture and evolution of a unichromosomal asexual nematode.</title>
        <authorList>
            <person name="Fradin H."/>
            <person name="Zegar C."/>
            <person name="Gutwein M."/>
            <person name="Lucas J."/>
            <person name="Kovtun M."/>
            <person name="Corcoran D."/>
            <person name="Baugh L.R."/>
            <person name="Kiontke K."/>
            <person name="Gunsalus K."/>
            <person name="Fitch D.H."/>
            <person name="Piano F."/>
        </authorList>
    </citation>
    <scope>NUCLEOTIDE SEQUENCE [LARGE SCALE GENOMIC DNA]</scope>
    <source>
        <strain evidence="10">PF1309</strain>
    </source>
</reference>